<dbReference type="STRING" id="94869.SAMN04488529_101667"/>
<evidence type="ECO:0000313" key="2">
    <source>
        <dbReference type="Proteomes" id="UP000198597"/>
    </source>
</evidence>
<dbReference type="GO" id="GO:0016787">
    <property type="term" value="F:hydrolase activity"/>
    <property type="evidence" value="ECO:0007669"/>
    <property type="project" value="UniProtKB-KW"/>
</dbReference>
<dbReference type="InterPro" id="IPR021130">
    <property type="entry name" value="PRib-ATP_PPHydrolase-like"/>
</dbReference>
<dbReference type="SUPFAM" id="SSF101386">
    <property type="entry name" value="all-alpha NTP pyrophosphatases"/>
    <property type="match status" value="1"/>
</dbReference>
<dbReference type="Proteomes" id="UP000198597">
    <property type="component" value="Unassembled WGS sequence"/>
</dbReference>
<gene>
    <name evidence="1" type="ORF">SAMN04488529_101667</name>
</gene>
<keyword evidence="1" id="KW-0378">Hydrolase</keyword>
<dbReference type="Gene3D" id="1.10.287.1080">
    <property type="entry name" value="MazG-like"/>
    <property type="match status" value="1"/>
</dbReference>
<accession>A0A1H0N3D9</accession>
<evidence type="ECO:0000313" key="1">
    <source>
        <dbReference type="EMBL" id="SDO87025.1"/>
    </source>
</evidence>
<organism evidence="1 2">
    <name type="scientific">Clostridium gasigenes</name>
    <dbReference type="NCBI Taxonomy" id="94869"/>
    <lineage>
        <taxon>Bacteria</taxon>
        <taxon>Bacillati</taxon>
        <taxon>Bacillota</taxon>
        <taxon>Clostridia</taxon>
        <taxon>Eubacteriales</taxon>
        <taxon>Clostridiaceae</taxon>
        <taxon>Clostridium</taxon>
    </lineage>
</organism>
<name>A0A1H0N3D9_9CLOT</name>
<dbReference type="AlphaFoldDB" id="A0A1H0N3D9"/>
<reference evidence="1 2" key="1">
    <citation type="submission" date="2016-10" db="EMBL/GenBank/DDBJ databases">
        <authorList>
            <person name="de Groot N.N."/>
        </authorList>
    </citation>
    <scope>NUCLEOTIDE SEQUENCE [LARGE SCALE GENOMIC DNA]</scope>
    <source>
        <strain evidence="1 2">DSM 12272</strain>
    </source>
</reference>
<dbReference type="Pfam" id="PF01503">
    <property type="entry name" value="PRA-PH"/>
    <property type="match status" value="1"/>
</dbReference>
<dbReference type="EMBL" id="FNJM01000001">
    <property type="protein sequence ID" value="SDO87025.1"/>
    <property type="molecule type" value="Genomic_DNA"/>
</dbReference>
<proteinExistence type="predicted"/>
<protein>
    <submittedName>
        <fullName evidence="1">MazG nucleotide pyrophosphohydrolase domain-containing protein</fullName>
    </submittedName>
</protein>
<sequence length="102" mass="12244">MKLKLMILKNNKITGESNQNDSWEKISNKLKEEYLELQEAIKEGDRPHISEEAFDVQQMIIRIMALLEKENLDLEQLGKRHNRKLVKRGWTHSEIIRIFWDK</sequence>
<dbReference type="RefSeq" id="WP_089965810.1">
    <property type="nucleotide sequence ID" value="NZ_FNJM01000001.1"/>
</dbReference>
<keyword evidence="2" id="KW-1185">Reference proteome</keyword>
<dbReference type="OrthoDB" id="1910321at2"/>